<accession>F9H9B5</accession>
<dbReference type="RefSeq" id="WP_004240882.1">
    <property type="nucleotide sequence ID" value="NZ_AFQT01000008.1"/>
</dbReference>
<dbReference type="Proteomes" id="UP000003815">
    <property type="component" value="Unassembled WGS sequence"/>
</dbReference>
<evidence type="ECO:0000313" key="1">
    <source>
        <dbReference type="EMBL" id="EGP70609.1"/>
    </source>
</evidence>
<comment type="caution">
    <text evidence="1">The sequence shown here is derived from an EMBL/GenBank/DDBJ whole genome shotgun (WGS) entry which is preliminary data.</text>
</comment>
<proteinExistence type="predicted"/>
<dbReference type="EMBL" id="AFQT01000008">
    <property type="protein sequence ID" value="EGP70609.1"/>
    <property type="molecule type" value="Genomic_DNA"/>
</dbReference>
<name>F9H9B5_STRMT</name>
<evidence type="ECO:0000313" key="2">
    <source>
        <dbReference type="Proteomes" id="UP000003815"/>
    </source>
</evidence>
<organism evidence="1 2">
    <name type="scientific">Streptococcus mitis SK1073</name>
    <dbReference type="NCBI Taxonomy" id="1008452"/>
    <lineage>
        <taxon>Bacteria</taxon>
        <taxon>Bacillati</taxon>
        <taxon>Bacillota</taxon>
        <taxon>Bacilli</taxon>
        <taxon>Lactobacillales</taxon>
        <taxon>Streptococcaceae</taxon>
        <taxon>Streptococcus</taxon>
        <taxon>Streptococcus mitis group</taxon>
    </lineage>
</organism>
<protein>
    <submittedName>
        <fullName evidence="1">Uncharacterized protein</fullName>
    </submittedName>
</protein>
<dbReference type="AlphaFoldDB" id="F9H9B5"/>
<reference evidence="1 2" key="1">
    <citation type="submission" date="2011-05" db="EMBL/GenBank/DDBJ databases">
        <authorList>
            <person name="Durkin A.S."/>
            <person name="Radune D."/>
            <person name="Hostetler J."/>
            <person name="Torralba M."/>
            <person name="Gillis M."/>
            <person name="Methe B."/>
            <person name="Sutton G."/>
            <person name="Nelson K.E."/>
        </authorList>
    </citation>
    <scope>NUCLEOTIDE SEQUENCE [LARGE SCALE GENOMIC DNA]</scope>
    <source>
        <strain evidence="1 2">SK1073</strain>
    </source>
</reference>
<gene>
    <name evidence="1" type="ORF">HMPREF9958_0171</name>
</gene>
<sequence>MAKVFKKPQLVVKTPTVVVSSTKRAICSGGSSHIVVDTSSN</sequence>